<name>A0AAD5PJ45_9FUNG</name>
<dbReference type="EMBL" id="JAIXMP010000003">
    <property type="protein sequence ID" value="KAI9275781.1"/>
    <property type="molecule type" value="Genomic_DNA"/>
</dbReference>
<reference evidence="2" key="2">
    <citation type="submission" date="2023-02" db="EMBL/GenBank/DDBJ databases">
        <authorList>
            <consortium name="DOE Joint Genome Institute"/>
            <person name="Mondo S.J."/>
            <person name="Chang Y."/>
            <person name="Wang Y."/>
            <person name="Ahrendt S."/>
            <person name="Andreopoulos W."/>
            <person name="Barry K."/>
            <person name="Beard J."/>
            <person name="Benny G.L."/>
            <person name="Blankenship S."/>
            <person name="Bonito G."/>
            <person name="Cuomo C."/>
            <person name="Desiro A."/>
            <person name="Gervers K.A."/>
            <person name="Hundley H."/>
            <person name="Kuo A."/>
            <person name="LaButti K."/>
            <person name="Lang B.F."/>
            <person name="Lipzen A."/>
            <person name="O'Donnell K."/>
            <person name="Pangilinan J."/>
            <person name="Reynolds N."/>
            <person name="Sandor L."/>
            <person name="Smith M.W."/>
            <person name="Tsang A."/>
            <person name="Grigoriev I.V."/>
            <person name="Stajich J.E."/>
            <person name="Spatafora J.W."/>
        </authorList>
    </citation>
    <scope>NUCLEOTIDE SEQUENCE</scope>
    <source>
        <strain evidence="2">RSA 2281</strain>
    </source>
</reference>
<proteinExistence type="predicted"/>
<dbReference type="Proteomes" id="UP001209540">
    <property type="component" value="Unassembled WGS sequence"/>
</dbReference>
<reference evidence="2" key="1">
    <citation type="journal article" date="2022" name="IScience">
        <title>Evolution of zygomycete secretomes and the origins of terrestrial fungal ecologies.</title>
        <authorList>
            <person name="Chang Y."/>
            <person name="Wang Y."/>
            <person name="Mondo S."/>
            <person name="Ahrendt S."/>
            <person name="Andreopoulos W."/>
            <person name="Barry K."/>
            <person name="Beard J."/>
            <person name="Benny G.L."/>
            <person name="Blankenship S."/>
            <person name="Bonito G."/>
            <person name="Cuomo C."/>
            <person name="Desiro A."/>
            <person name="Gervers K.A."/>
            <person name="Hundley H."/>
            <person name="Kuo A."/>
            <person name="LaButti K."/>
            <person name="Lang B.F."/>
            <person name="Lipzen A."/>
            <person name="O'Donnell K."/>
            <person name="Pangilinan J."/>
            <person name="Reynolds N."/>
            <person name="Sandor L."/>
            <person name="Smith M.E."/>
            <person name="Tsang A."/>
            <person name="Grigoriev I.V."/>
            <person name="Stajich J.E."/>
            <person name="Spatafora J.W."/>
        </authorList>
    </citation>
    <scope>NUCLEOTIDE SEQUENCE</scope>
    <source>
        <strain evidence="2">RSA 2281</strain>
    </source>
</reference>
<sequence>MQVVPGIEAVYGYCAFSYSWNYSGDIIIEGVGKSRCDDKGLHEIVTHRWNEKQQTYTKATFTVKFEKVIQQICKDFGIDYIWYDKLCIDQDDPVKRINEIKQMHNIYRNALFTVVLIPELKPEMNKKDNNSRIQQDPFDGYCLEAIVQSEWCTRMWTLEESILSRSMVFVGETIHFWSHQLGDDLFYYGRSKIHKTYYPIILELCFDNRVDASKVLHFAHRRTSTKVHDKVYALGNIFTNILKTMGINYSRDLPEVLLQFYGRLAEEDITILYFGKPVIEYPSTMDEFKFLPSWTGISGMHVLEVGLKYLQKTSISSASTEQQSQLQVEETERIFSLTVMNNTSLVINCGSTTTVPRTIQKLLDNDDDNETKKTSIEYLEYFFGLKITHYVSVMPPKQQGMNNNRENAKLIQQQPLQKEDYHPEAFLSLTEDCLMEECQVLNIPFNVYTRHGIFHPVIRWNEQQQSYKAIGIFIIHISNPFQSIRVPLDKFGILKVGEFKIQ</sequence>
<organism evidence="2 3">
    <name type="scientific">Phascolomyces articulosus</name>
    <dbReference type="NCBI Taxonomy" id="60185"/>
    <lineage>
        <taxon>Eukaryota</taxon>
        <taxon>Fungi</taxon>
        <taxon>Fungi incertae sedis</taxon>
        <taxon>Mucoromycota</taxon>
        <taxon>Mucoromycotina</taxon>
        <taxon>Mucoromycetes</taxon>
        <taxon>Mucorales</taxon>
        <taxon>Lichtheimiaceae</taxon>
        <taxon>Phascolomyces</taxon>
    </lineage>
</organism>
<evidence type="ECO:0000259" key="1">
    <source>
        <dbReference type="Pfam" id="PF06985"/>
    </source>
</evidence>
<dbReference type="PANTHER" id="PTHR33112:SF16">
    <property type="entry name" value="HETEROKARYON INCOMPATIBILITY DOMAIN-CONTAINING PROTEIN"/>
    <property type="match status" value="1"/>
</dbReference>
<dbReference type="PANTHER" id="PTHR33112">
    <property type="entry name" value="DOMAIN PROTEIN, PUTATIVE-RELATED"/>
    <property type="match status" value="1"/>
</dbReference>
<dbReference type="InterPro" id="IPR010730">
    <property type="entry name" value="HET"/>
</dbReference>
<protein>
    <submittedName>
        <fullName evidence="2">Heterokaryon incompatibility protein-domain-containing protein</fullName>
    </submittedName>
</protein>
<comment type="caution">
    <text evidence="2">The sequence shown here is derived from an EMBL/GenBank/DDBJ whole genome shotgun (WGS) entry which is preliminary data.</text>
</comment>
<evidence type="ECO:0000313" key="2">
    <source>
        <dbReference type="EMBL" id="KAI9275781.1"/>
    </source>
</evidence>
<dbReference type="AlphaFoldDB" id="A0AAD5PJ45"/>
<gene>
    <name evidence="2" type="ORF">BDA99DRAFT_555545</name>
</gene>
<dbReference type="Pfam" id="PF06985">
    <property type="entry name" value="HET"/>
    <property type="match status" value="1"/>
</dbReference>
<keyword evidence="3" id="KW-1185">Reference proteome</keyword>
<evidence type="ECO:0000313" key="3">
    <source>
        <dbReference type="Proteomes" id="UP001209540"/>
    </source>
</evidence>
<accession>A0AAD5PJ45</accession>
<feature type="domain" description="Heterokaryon incompatibility" evidence="1">
    <location>
        <begin position="13"/>
        <end position="160"/>
    </location>
</feature>